<dbReference type="SMART" id="SM00173">
    <property type="entry name" value="RAS"/>
    <property type="match status" value="1"/>
</dbReference>
<dbReference type="NCBIfam" id="TIGR00231">
    <property type="entry name" value="small_GTP"/>
    <property type="match status" value="1"/>
</dbReference>
<evidence type="ECO:0000256" key="2">
    <source>
        <dbReference type="ARBA" id="ARBA00010142"/>
    </source>
</evidence>
<dbReference type="EMBL" id="JAKKPZ010000001">
    <property type="protein sequence ID" value="KAI1728002.1"/>
    <property type="molecule type" value="Genomic_DNA"/>
</dbReference>
<dbReference type="SMART" id="SM00174">
    <property type="entry name" value="RHO"/>
    <property type="match status" value="1"/>
</dbReference>
<protein>
    <submittedName>
        <fullName evidence="10">Ras family domain-containing protein</fullName>
    </submittedName>
</protein>
<accession>A0AAD4RCR2</accession>
<dbReference type="PRINTS" id="PR00449">
    <property type="entry name" value="RASTRNSFRMNG"/>
</dbReference>
<evidence type="ECO:0000256" key="7">
    <source>
        <dbReference type="ARBA" id="ARBA00023136"/>
    </source>
</evidence>
<evidence type="ECO:0000256" key="6">
    <source>
        <dbReference type="ARBA" id="ARBA00023134"/>
    </source>
</evidence>
<dbReference type="SMART" id="SM00175">
    <property type="entry name" value="RAB"/>
    <property type="match status" value="1"/>
</dbReference>
<dbReference type="GO" id="GO:0003924">
    <property type="term" value="F:GTPase activity"/>
    <property type="evidence" value="ECO:0007669"/>
    <property type="project" value="InterPro"/>
</dbReference>
<dbReference type="InterPro" id="IPR003578">
    <property type="entry name" value="Small_GTPase_Rho"/>
</dbReference>
<dbReference type="Proteomes" id="UP001201812">
    <property type="component" value="Unassembled WGS sequence"/>
</dbReference>
<evidence type="ECO:0000313" key="11">
    <source>
        <dbReference type="Proteomes" id="UP001201812"/>
    </source>
</evidence>
<keyword evidence="4" id="KW-0488">Methylation</keyword>
<comment type="subcellular location">
    <subcellularLocation>
        <location evidence="1">Cell membrane</location>
        <topology evidence="1">Lipid-anchor</topology>
        <orientation evidence="1">Cytoplasmic side</orientation>
    </subcellularLocation>
</comment>
<evidence type="ECO:0000313" key="10">
    <source>
        <dbReference type="EMBL" id="KAI1728002.1"/>
    </source>
</evidence>
<evidence type="ECO:0000256" key="8">
    <source>
        <dbReference type="ARBA" id="ARBA00023288"/>
    </source>
</evidence>
<dbReference type="PANTHER" id="PTHR24072">
    <property type="entry name" value="RHO FAMILY GTPASE"/>
    <property type="match status" value="1"/>
</dbReference>
<keyword evidence="11" id="KW-1185">Reference proteome</keyword>
<keyword evidence="6" id="KW-0342">GTP-binding</keyword>
<dbReference type="Pfam" id="PF00071">
    <property type="entry name" value="Ras"/>
    <property type="match status" value="1"/>
</dbReference>
<dbReference type="FunFam" id="3.40.50.300:FF:000983">
    <property type="entry name" value="Rho family GTPase"/>
    <property type="match status" value="1"/>
</dbReference>
<dbReference type="InterPro" id="IPR001806">
    <property type="entry name" value="Small_GTPase"/>
</dbReference>
<keyword evidence="3" id="KW-1003">Cell membrane</keyword>
<dbReference type="GO" id="GO:0005525">
    <property type="term" value="F:GTP binding"/>
    <property type="evidence" value="ECO:0007669"/>
    <property type="project" value="UniProtKB-KW"/>
</dbReference>
<evidence type="ECO:0000256" key="9">
    <source>
        <dbReference type="ARBA" id="ARBA00023289"/>
    </source>
</evidence>
<name>A0AAD4RCR2_9BILA</name>
<sequence>MKRKALKLVVVGDCSCGKTSLIVAQASGAFGEQYTPTAFDDFVVEALVNGKTEMLVVCDTAGSEDFSSLRPLSYPDADVFIICYSVDQIDSLRSIREKWIPEVKHFCPNTPIIIVGNKKDIRPTSLPNSPNSSPITDCIDIAEAESLAKEYTSFQVIECSAKQKENVRTVFEAAIRAAIAYRNRRKNKVIQQLMKLRLVF</sequence>
<dbReference type="CDD" id="cd00157">
    <property type="entry name" value="Rho"/>
    <property type="match status" value="1"/>
</dbReference>
<dbReference type="GO" id="GO:0007264">
    <property type="term" value="P:small GTPase-mediated signal transduction"/>
    <property type="evidence" value="ECO:0007669"/>
    <property type="project" value="InterPro"/>
</dbReference>
<dbReference type="AlphaFoldDB" id="A0AAD4RCR2"/>
<dbReference type="SUPFAM" id="SSF52540">
    <property type="entry name" value="P-loop containing nucleoside triphosphate hydrolases"/>
    <property type="match status" value="1"/>
</dbReference>
<evidence type="ECO:0000256" key="4">
    <source>
        <dbReference type="ARBA" id="ARBA00022481"/>
    </source>
</evidence>
<keyword evidence="5" id="KW-0547">Nucleotide-binding</keyword>
<keyword evidence="9" id="KW-0636">Prenylation</keyword>
<dbReference type="GO" id="GO:0005886">
    <property type="term" value="C:plasma membrane"/>
    <property type="evidence" value="ECO:0007669"/>
    <property type="project" value="UniProtKB-SubCell"/>
</dbReference>
<dbReference type="PROSITE" id="PS51420">
    <property type="entry name" value="RHO"/>
    <property type="match status" value="1"/>
</dbReference>
<proteinExistence type="inferred from homology"/>
<keyword evidence="7" id="KW-0472">Membrane</keyword>
<dbReference type="Gene3D" id="3.40.50.300">
    <property type="entry name" value="P-loop containing nucleotide triphosphate hydrolases"/>
    <property type="match status" value="1"/>
</dbReference>
<dbReference type="InterPro" id="IPR005225">
    <property type="entry name" value="Small_GTP-bd"/>
</dbReference>
<evidence type="ECO:0000256" key="3">
    <source>
        <dbReference type="ARBA" id="ARBA00022475"/>
    </source>
</evidence>
<dbReference type="InterPro" id="IPR027417">
    <property type="entry name" value="P-loop_NTPase"/>
</dbReference>
<dbReference type="PROSITE" id="PS51419">
    <property type="entry name" value="RAB"/>
    <property type="match status" value="1"/>
</dbReference>
<keyword evidence="8" id="KW-0449">Lipoprotein</keyword>
<organism evidence="10 11">
    <name type="scientific">Ditylenchus destructor</name>
    <dbReference type="NCBI Taxonomy" id="166010"/>
    <lineage>
        <taxon>Eukaryota</taxon>
        <taxon>Metazoa</taxon>
        <taxon>Ecdysozoa</taxon>
        <taxon>Nematoda</taxon>
        <taxon>Chromadorea</taxon>
        <taxon>Rhabditida</taxon>
        <taxon>Tylenchina</taxon>
        <taxon>Tylenchomorpha</taxon>
        <taxon>Sphaerularioidea</taxon>
        <taxon>Anguinidae</taxon>
        <taxon>Anguininae</taxon>
        <taxon>Ditylenchus</taxon>
    </lineage>
</organism>
<reference evidence="10" key="1">
    <citation type="submission" date="2022-01" db="EMBL/GenBank/DDBJ databases">
        <title>Genome Sequence Resource for Two Populations of Ditylenchus destructor, the Migratory Endoparasitic Phytonematode.</title>
        <authorList>
            <person name="Zhang H."/>
            <person name="Lin R."/>
            <person name="Xie B."/>
        </authorList>
    </citation>
    <scope>NUCLEOTIDE SEQUENCE</scope>
    <source>
        <strain evidence="10">BazhouSP</strain>
    </source>
</reference>
<comment type="similarity">
    <text evidence="2">Belongs to the small GTPase superfamily. Rho family.</text>
</comment>
<evidence type="ECO:0000256" key="5">
    <source>
        <dbReference type="ARBA" id="ARBA00022741"/>
    </source>
</evidence>
<gene>
    <name evidence="10" type="ORF">DdX_00151</name>
</gene>
<dbReference type="PROSITE" id="PS51421">
    <property type="entry name" value="RAS"/>
    <property type="match status" value="1"/>
</dbReference>
<evidence type="ECO:0000256" key="1">
    <source>
        <dbReference type="ARBA" id="ARBA00004342"/>
    </source>
</evidence>
<comment type="caution">
    <text evidence="10">The sequence shown here is derived from an EMBL/GenBank/DDBJ whole genome shotgun (WGS) entry which is preliminary data.</text>
</comment>